<keyword evidence="6" id="KW-0862">Zinc</keyword>
<evidence type="ECO:0000256" key="2">
    <source>
        <dbReference type="ARBA" id="ARBA00010279"/>
    </source>
</evidence>
<evidence type="ECO:0000313" key="11">
    <source>
        <dbReference type="Proteomes" id="UP001165423"/>
    </source>
</evidence>
<dbReference type="CDD" id="cd11306">
    <property type="entry name" value="M35_peptidyl-Lys"/>
    <property type="match status" value="1"/>
</dbReference>
<dbReference type="SMART" id="SM01351">
    <property type="entry name" value="Aspzincin_M35"/>
    <property type="match status" value="1"/>
</dbReference>
<feature type="chain" id="PRO_5046624770" evidence="8">
    <location>
        <begin position="22"/>
        <end position="366"/>
    </location>
</feature>
<comment type="similarity">
    <text evidence="2">Belongs to the peptidase M35 family.</text>
</comment>
<dbReference type="InterPro" id="IPR050414">
    <property type="entry name" value="Fungal_M35_metalloproteases"/>
</dbReference>
<dbReference type="EMBL" id="JALGCL010000001">
    <property type="protein sequence ID" value="MCJ0824633.1"/>
    <property type="molecule type" value="Genomic_DNA"/>
</dbReference>
<organism evidence="10 11">
    <name type="scientific">Cognatiluteimonas sedimenti</name>
    <dbReference type="NCBI Taxonomy" id="2927791"/>
    <lineage>
        <taxon>Bacteria</taxon>
        <taxon>Pseudomonadati</taxon>
        <taxon>Pseudomonadota</taxon>
        <taxon>Gammaproteobacteria</taxon>
        <taxon>Lysobacterales</taxon>
        <taxon>Lysobacteraceae</taxon>
        <taxon>Cognatiluteimonas</taxon>
    </lineage>
</organism>
<dbReference type="PANTHER" id="PTHR37016">
    <property type="match status" value="1"/>
</dbReference>
<keyword evidence="11" id="KW-1185">Reference proteome</keyword>
<dbReference type="Pfam" id="PF14521">
    <property type="entry name" value="Aspzincin_M35"/>
    <property type="match status" value="1"/>
</dbReference>
<dbReference type="InterPro" id="IPR024079">
    <property type="entry name" value="MetalloPept_cat_dom_sf"/>
</dbReference>
<comment type="caution">
    <text evidence="10">The sequence shown here is derived from an EMBL/GenBank/DDBJ whole genome shotgun (WGS) entry which is preliminary data.</text>
</comment>
<evidence type="ECO:0000256" key="1">
    <source>
        <dbReference type="ARBA" id="ARBA00001947"/>
    </source>
</evidence>
<keyword evidence="3" id="KW-0645">Protease</keyword>
<gene>
    <name evidence="10" type="ORF">MQC88_01425</name>
</gene>
<name>A0ABT0A101_9GAMM</name>
<dbReference type="Gene3D" id="3.40.390.10">
    <property type="entry name" value="Collagenase (Catalytic Domain)"/>
    <property type="match status" value="1"/>
</dbReference>
<dbReference type="InterPro" id="IPR029463">
    <property type="entry name" value="Lys_MEP"/>
</dbReference>
<protein>
    <submittedName>
        <fullName evidence="10">M35 family metallo-endopeptidase</fullName>
        <ecNumber evidence="10">3.4.24.-</ecNumber>
    </submittedName>
</protein>
<dbReference type="GO" id="GO:0016787">
    <property type="term" value="F:hydrolase activity"/>
    <property type="evidence" value="ECO:0007669"/>
    <property type="project" value="UniProtKB-KW"/>
</dbReference>
<evidence type="ECO:0000259" key="9">
    <source>
        <dbReference type="SMART" id="SM01351"/>
    </source>
</evidence>
<evidence type="ECO:0000256" key="7">
    <source>
        <dbReference type="ARBA" id="ARBA00023049"/>
    </source>
</evidence>
<dbReference type="SUPFAM" id="SSF55486">
    <property type="entry name" value="Metalloproteases ('zincins'), catalytic domain"/>
    <property type="match status" value="1"/>
</dbReference>
<dbReference type="EC" id="3.4.24.-" evidence="10"/>
<feature type="signal peptide" evidence="8">
    <location>
        <begin position="1"/>
        <end position="21"/>
    </location>
</feature>
<evidence type="ECO:0000256" key="8">
    <source>
        <dbReference type="SAM" id="SignalP"/>
    </source>
</evidence>
<feature type="domain" description="Lysine-specific metallo-endopeptidase" evidence="9">
    <location>
        <begin position="227"/>
        <end position="360"/>
    </location>
</feature>
<sequence length="366" mass="38079">MKAPFVQAIAGSVVIAGAVAAAVAAAPQATSNPLRVSMYAAANGAVEVTITNTGRRAARVPSWQLPGNDPTAKLFQVSRDGEPVAYQGKLAKRGLPGPGDFVVLPPGQSHRTLVDLSASYDMGKRGQYLVTLASPLQYASLSDGSMLKTSRGLPMLLRSAPINVWSDGAAAKGGASNKGKPCNPNKEDCGGGGGGGNISFVGCSATQSATATDAVNQARAYSENAKGYLATGTVGPRYATWFGAYTSSRYGTASQHFAAIDSAMDQNNGEIKINCGCNQNYYAYVYPSRPYEIFVCRAFWSAPLAGTDSKGGTLIHEMSHFNVVAGTDDIVYGQTGARNLAASDPAGALNNADNHEYFAENKPAQN</sequence>
<keyword evidence="5 10" id="KW-0378">Hydrolase</keyword>
<dbReference type="InterPro" id="IPR034115">
    <property type="entry name" value="M35_peptidyl-Lys"/>
</dbReference>
<evidence type="ECO:0000256" key="3">
    <source>
        <dbReference type="ARBA" id="ARBA00022670"/>
    </source>
</evidence>
<dbReference type="PANTHER" id="PTHR37016:SF3">
    <property type="entry name" value="NEUTRAL PROTEASE 2-RELATED"/>
    <property type="match status" value="1"/>
</dbReference>
<comment type="cofactor">
    <cofactor evidence="1">
        <name>Zn(2+)</name>
        <dbReference type="ChEBI" id="CHEBI:29105"/>
    </cofactor>
</comment>
<dbReference type="Proteomes" id="UP001165423">
    <property type="component" value="Unassembled WGS sequence"/>
</dbReference>
<evidence type="ECO:0000256" key="4">
    <source>
        <dbReference type="ARBA" id="ARBA00022723"/>
    </source>
</evidence>
<evidence type="ECO:0000313" key="10">
    <source>
        <dbReference type="EMBL" id="MCJ0824633.1"/>
    </source>
</evidence>
<keyword evidence="8" id="KW-0732">Signal</keyword>
<proteinExistence type="inferred from homology"/>
<dbReference type="RefSeq" id="WP_243318551.1">
    <property type="nucleotide sequence ID" value="NZ_JALGCL010000001.1"/>
</dbReference>
<keyword evidence="7" id="KW-0482">Metalloprotease</keyword>
<accession>A0ABT0A101</accession>
<reference evidence="10 11" key="1">
    <citation type="submission" date="2022-03" db="EMBL/GenBank/DDBJ databases">
        <title>Luteimonas soily sp. nov., a novel bacterium isolated from the soil.</title>
        <authorList>
            <person name="Zhang X."/>
        </authorList>
    </citation>
    <scope>NUCLEOTIDE SEQUENCE [LARGE SCALE GENOMIC DNA]</scope>
    <source>
        <strain evidence="10 11">50</strain>
    </source>
</reference>
<evidence type="ECO:0000256" key="5">
    <source>
        <dbReference type="ARBA" id="ARBA00022801"/>
    </source>
</evidence>
<evidence type="ECO:0000256" key="6">
    <source>
        <dbReference type="ARBA" id="ARBA00022833"/>
    </source>
</evidence>
<dbReference type="Gene3D" id="2.60.40.2970">
    <property type="match status" value="1"/>
</dbReference>
<keyword evidence="4" id="KW-0479">Metal-binding</keyword>